<dbReference type="Pfam" id="PF00998">
    <property type="entry name" value="RdRP_3"/>
    <property type="match status" value="1"/>
</dbReference>
<feature type="region of interest" description="Disordered" evidence="5">
    <location>
        <begin position="363"/>
        <end position="382"/>
    </location>
</feature>
<name>A0AB38ZKI4_9VIRU</name>
<keyword evidence="4" id="KW-0696">RNA-directed RNA polymerase</keyword>
<keyword evidence="1 4" id="KW-0808">Transferase</keyword>
<evidence type="ECO:0000256" key="4">
    <source>
        <dbReference type="RuleBase" id="RU363062"/>
    </source>
</evidence>
<dbReference type="GO" id="GO:0039694">
    <property type="term" value="P:viral RNA genome replication"/>
    <property type="evidence" value="ECO:0007669"/>
    <property type="project" value="InterPro"/>
</dbReference>
<dbReference type="InterPro" id="IPR043502">
    <property type="entry name" value="DNA/RNA_pol_sf"/>
</dbReference>
<proteinExistence type="predicted"/>
<dbReference type="SUPFAM" id="SSF56672">
    <property type="entry name" value="DNA/RNA polymerases"/>
    <property type="match status" value="1"/>
</dbReference>
<evidence type="ECO:0000256" key="5">
    <source>
        <dbReference type="SAM" id="MobiDB-lite"/>
    </source>
</evidence>
<feature type="domain" description="RdRp catalytic" evidence="6">
    <location>
        <begin position="75"/>
        <end position="184"/>
    </location>
</feature>
<dbReference type="GO" id="GO:0003968">
    <property type="term" value="F:RNA-directed RNA polymerase activity"/>
    <property type="evidence" value="ECO:0007669"/>
    <property type="project" value="UniProtKB-KW"/>
</dbReference>
<keyword evidence="3 4" id="KW-0693">Viral RNA replication</keyword>
<evidence type="ECO:0000313" key="7">
    <source>
        <dbReference type="EMBL" id="WZI33545.1"/>
    </source>
</evidence>
<evidence type="ECO:0000256" key="2">
    <source>
        <dbReference type="ARBA" id="ARBA00022695"/>
    </source>
</evidence>
<dbReference type="PROSITE" id="PS50507">
    <property type="entry name" value="RDRP_SSRNA_POS"/>
    <property type="match status" value="1"/>
</dbReference>
<keyword evidence="4" id="KW-0547">Nucleotide-binding</keyword>
<dbReference type="InterPro" id="IPR002166">
    <property type="entry name" value="RNA_pol_HCV"/>
</dbReference>
<accession>A0AB38ZKI4</accession>
<reference evidence="7" key="2">
    <citation type="submission" date="2024-01" db="EMBL/GenBank/DDBJ databases">
        <authorList>
            <person name="Zhang X.-A."/>
            <person name="Zhang J.-T."/>
            <person name="Hu Z.-Y."/>
            <person name="Liu W."/>
        </authorList>
    </citation>
    <scope>NUCLEOTIDE SEQUENCE</scope>
    <source>
        <strain evidence="7">Ribo_8</strain>
    </source>
</reference>
<dbReference type="GO" id="GO:0003723">
    <property type="term" value="F:RNA binding"/>
    <property type="evidence" value="ECO:0007669"/>
    <property type="project" value="InterPro"/>
</dbReference>
<organism evidence="7">
    <name type="scientific">Suncus murinus ribovirus 3</name>
    <dbReference type="NCBI Taxonomy" id="3139577"/>
    <lineage>
        <taxon>Viruses</taxon>
        <taxon>Riboviria</taxon>
    </lineage>
</organism>
<comment type="catalytic activity">
    <reaction evidence="4">
        <text>RNA(n) + a ribonucleoside 5'-triphosphate = RNA(n+1) + diphosphate</text>
        <dbReference type="Rhea" id="RHEA:21248"/>
        <dbReference type="Rhea" id="RHEA-COMP:14527"/>
        <dbReference type="Rhea" id="RHEA-COMP:17342"/>
        <dbReference type="ChEBI" id="CHEBI:33019"/>
        <dbReference type="ChEBI" id="CHEBI:61557"/>
        <dbReference type="ChEBI" id="CHEBI:140395"/>
        <dbReference type="EC" id="2.7.7.48"/>
    </reaction>
</comment>
<protein>
    <recommendedName>
        <fullName evidence="4">RNA-directed RNA polymerase</fullName>
        <ecNumber evidence="4">2.7.7.48</ecNumber>
    </recommendedName>
</protein>
<dbReference type="EC" id="2.7.7.48" evidence="4"/>
<dbReference type="GO" id="GO:0000166">
    <property type="term" value="F:nucleotide binding"/>
    <property type="evidence" value="ECO:0007669"/>
    <property type="project" value="UniProtKB-KW"/>
</dbReference>
<evidence type="ECO:0000256" key="3">
    <source>
        <dbReference type="ARBA" id="ARBA00022953"/>
    </source>
</evidence>
<dbReference type="InterPro" id="IPR007094">
    <property type="entry name" value="RNA-dir_pol_PSvirus"/>
</dbReference>
<reference evidence="7" key="1">
    <citation type="journal article" date="2024" name="NPJ Biofilms Microbiomes">
        <title>Decoding the RNA viromes in shrew lungs along the eastern coast of China.</title>
        <authorList>
            <person name="Zhang J.T."/>
            <person name="Hu Z.Y."/>
            <person name="Tang F."/>
            <person name="Liu Y.T."/>
            <person name="Tan W.L."/>
            <person name="Ma X.F."/>
            <person name="Zhang Y.F."/>
            <person name="Si G.Q."/>
            <person name="Zhang L."/>
            <person name="Zhang M.Q."/>
            <person name="Peng C."/>
            <person name="Fu B.K."/>
            <person name="Fang L.Q."/>
            <person name="Zhang X.A."/>
            <person name="Liu W."/>
        </authorList>
    </citation>
    <scope>NUCLEOTIDE SEQUENCE</scope>
    <source>
        <strain evidence="7">Ribo_8</strain>
    </source>
</reference>
<dbReference type="EMBL" id="PP272775">
    <property type="protein sequence ID" value="WZI33545.1"/>
    <property type="molecule type" value="Viral_cRNA"/>
</dbReference>
<sequence>MFLKQEKYLDEKPPRAIQFRSAEYTLELGRYIKPYEKAMYETVLGPSGTPVFAKSRNAEERAQLCIDKWGHFKNPICYQIDYSKFDAHVTPAHLRSQHKAYAAAFGNDPYLLWLLSLQIKNLGYTKHGQRYISNGRRMSGDIDTGCGNSKINYDVLRKIFPEADYLIDGDDCLVFCEKGTNCPSGAFGFTFKSKLFTELSGLMFCSSRLMLTVGRFVRDYREVISKHSHTYRNIPGAEARLLASIGMCELALGAGVPILQEFGLLLAASSDKLLADWELDYKLQGLVPRVLEVSDEARLEFYNIFEMLPSEQLAFETSLFTPHSVIRLLHGSNTTWKRERTVIGVLGSAQGPLFRLTSSRQLRQPVEEHPPAPKSSWDWETF</sequence>
<evidence type="ECO:0000256" key="1">
    <source>
        <dbReference type="ARBA" id="ARBA00022679"/>
    </source>
</evidence>
<evidence type="ECO:0000259" key="6">
    <source>
        <dbReference type="PROSITE" id="PS50507"/>
    </source>
</evidence>
<keyword evidence="2 4" id="KW-0548">Nucleotidyltransferase</keyword>